<sequence>MDAENVDSTDNRNGNSPSQVTNDSIKAKEAYNSSTSKSEFSGDGSTIIENKNGDTIEDWRQDCSNRVSTKLLEAEKADNSFISKLKSSGQSATTSQREPNTTTSKNLLENRVAETETEGFAVPSSDCLLKVFEAEHIDDRKCLVILEKPTKKTAFRICEEPGKMIRMEFEVIAGETVLREENLVDETESSITSEDDLMSSFIKSFSLKSSINKSIEPFEVAEPEIEAHPKQFNVNVFNINNKEFSFVGVTNKEYSSSKYGLKKCNNYTAEECKVPIEEDNSKQSSISNSRIPSKRDRKPRKKRKSSKKLMSKAVSNARSKSNSCNISKNTLDSSENSSFINAIRINGNSFYNDCINSFISNSMIEEMPELEPHIMPESLFKPPQHRASTDEYTMSTKLKITNEEGNQALETLMPILEAQKTDDVPPSNKNSQRTRGRPRKPQKPPKRKPGRPKKQQEKPKKTRGRPKKKIPSKDSILSRNCELCTVSFHPKNSEYTFCEVCADVQRIHGDGSSGDACNRKLTVSDKEVAVQRKSKRKNLKEIIFKKMPKRDKELHVYHNMVARSAVQKTYSHCQSFTGQMVESPGLFNGSEEENTMDDTLEIHPFAQAIAGHEIKTTPKRSKSSKINSDIQINTKLKKDMKKGQNKIARTSKKSFVDSSTMRITRSRSSTPKRKLTMPQNETTQTNKKIKKNIDKHLINNYESLSSNVPILKTTGSKTKRKSKRTKKINTCDDFLEENLFSCETVSNQFKGIENVTTKVVKETNYLEQAGGMDSELGLSDKDLGPLNISTTQTPTACIKYTELNESNTKIANANKESLKLSSTLFKNISKITEENSTTIIQFDDSDNLLSKIQSIISNAGKRTAENPSVSESVSYQTKHAVSGESTDFNSSSVSSTDEKASICSKKKVENSDMHQNSIKSYHIENTARRFRRSLLPLQRCPGSDSFSSESRQQNATAIFEENNIRNEAEIAHKDYPNALFLGRGNKESFTINNFRRNDMNLARDLGLQNYSNFEKDIFKPFFINFDSNVSKLQTVSHSSDDILKNDDSVDQTSPLDLSINNSYKLSVELNYDKTIENEANENMRAENCGDSSNCVINFVNNKDEQFLVNHIDELNSVNNKDEQISEIHKDEPTSVNHEEELNLMNNKDEQTSVVHRDEPTSVNHEDKQFFVNNIDELNSVNNKDEQTSEIHKDEQTSEIHKDEQTSVIHRDERTSVNHEDKQFFVNNIDELNSVNNKDEQTSEIHKDEQTSVNHEDEQFFVNNIDELNSVNNKEEQTSEIHKDEQTSVNQEEKLNSVNNKDEQTTEIHKDEQTTEIHKDEQTTEIHKDEQTTEIHKDEQTSVKHAEELNSVNNEEELNSVNIKDEQTSVIHRDEPTSVNHKDEILLVNNIDELNSVNNKDEQTSEIHKDGLTSVNQEEELNSVNNKDEQTSEIHKDEPTSVNHEEELNLVNHRHEPNSVTNKDEQTSVVHRDEPTSGNHKDEQFLVNNIDELNSVNNKDEQTSEIHKDEPNSVNQEEELNSVNNEEELNSVNIKDEQTQTSVIHRNEPTTVIHKEEQLLVNNIDEPTSINHKDEQFLVNNIDELSSVNNKDEQTSDIHKDEPFSVNHEDENFFVNLIDDLNSVTHKDEQTSVNYEDELYSVNNKYEQTSVIDRDEPNSANHKDEQFLVNHIDELNSVNNKDEQISEIHNDEPTSVNQKEQQFLVNNIKELNSVNYRDEPNSVTHKDEQTSMNHEDEQTSVNNRDKQTSVSHRDELNSANYKDEQLLVNNIDELNSVNNIDELNSVNNKDEQTSEIHKDEPTLVNHEDKFFFVNHTDEQNSVNHEDELSSVNKRDEQTSVIHRDELYSANHKDEQFLVNNIDELNSVNNKVEQTSEIHKDELTSVNHKDEQFLVNHIDDLNSVNHKDEQISEIHKDDTNSINHNDEVNSVNHKYVNQTDEKNSVNHKDDTNSINHNDEVNSVNHKYVNQTDEKNSVNHKDELNSGLRTKDLTIHISKKFEMHSDTNDTKQKLFSDHTAFNNSNDIGYGEPRGEGNVNKNEKTVNSKELLANVLYSNDRKQYINDSVRQVFKTHVSHNSKNQICTDSSSQEILGEKAKFDTSLNQSKTLEMAPMASYFVKNVISDDSSNSKSAEKLGAENKELSISMESITKVNSKIKENFPAAFEQKLISDDCLDDSSRVIAVTSSMETVIDTDPQQFKEKKSQSYASKSAKRKAGKWKIDLKEDLKVRFFFKNVSEKDSVEDCEVKEYPEKHLSYPMDSFQNKTPSSPKINTLLKKNRSKILMLNAKKKLETLEHKNVEDLNNSLPELSGEVPTTLDHNTPVIVSQIPSLNADIATQSQTVAVLHTKNLQIQKIAAENKSFEVYESDSTNACESFRCLKGENLNLSLFETNSFEKEKLEISHSAAEYSKSNPSKILTGNTSLPFRNHGEEDKDYGAVVPPLYGGSASVSQAKIIEQTFPTNHKQNKETENTKFESNEKEATYENVPTTESEQSSFINEKKNLSNFPNYNNIITKHLEVDPNTYCSKHNLSRNLEISTLKNVNTETLAKNIDDSKNIETLNVDLGDNDIEVEIVNSPIGQQDSDNDSDVEKYCIPEEYSATDNDSCSDNENILPLSTNDISFSSHNSDFKINQITNNVKESYCDNVTTKNSPNNHLETLMVSESKDVEIFVSGLGKNQNFEKTMEASKEMRLRSQEPSATIASSNQLLVQVSEDSNTKMKQEIDEKDLQIIAVLPPQDNPATIVSSNPSSIQVSEGSKTQIEQEKDVRDVKIIAELLLQKPVATIVSQEPAATTTSLNPLLAQISEGSNSQINQEQDEKDIQIIAELPSHKHPRTVVSSNPSLIQVSEGSKIQMEQEKDLRDVNIIAELPSQEPVVTRVLQEPASTTTSSNPLLVQVSEGSNTQIKQENDEKDLEIIAELQSQGFTESIVYSHHILAQISQLPKENFEKVLQFVAKLESQEREATIVSPNNSLLQVSEGSGTQIKKENDKNNIKIIAELKPHGNISTQTDSAFQETEKHDKIPSNYPKDNTLCTNTVSTETEETTSDNCSMLHNVPANVMRRIACSSPPTSTNNHKHQQTTTSPSLVQKSTFFATPQPSFMSHQMRSKNPTSSLSLMNSEEQISLPSLSNSEASVESNLGTVPLQFVQPNNHTALELPHNDQLPVLYSSSQYLCGINNNYETLFRQNARYGIQRLSGPQSLSRDTPMMQSNEAHLSAQNCLYERRLAAATPYIQEDNVNYRHGVSSLSQAERTISQTVENVPANESQSSSLISLYGQMHERSLRRDTHCYSSSLSKFPQSMQNTSRYATNFLPTNPPSRGNNVDDAVTTTRIPAVPISQVQNNIFLPTNAFDSGNKACGAAPTPRLQSRTANDVQYPSLNVPNSRRHERVNEMLHTHESNSDEGSLPYPPSFTGSRNLTTVPMSPLGFPSQNYHGRMIEEPNVYHSSQGNNANYYSSMQLSATPMVTTAFEYPLLYHNSETRFTPQCGPNYWHHGTPNLPFRNNSEHSTSQVHGMQVINMHENRNCPTRGGSQQTSLYHSGMPGIPTPMSSAGGSYIERPDRCIRGVLNPSDIPPLPSAEYVQQNQRRTPKVPAMRRRGSVSAAENSTRIMSRPDSVQVTGSAPEPVSETAYRHVTGTAPSLGSGPEPVTVSATACRRLTGTAAGLVSGPEPVTVSSTAYRRVTGTAPGLGSGPELVTLSSTADRRMTATAAGLGSGPPSGPAIGQMSGPAIGQMSEPLIGQDDLQSPVNLSMQRKRQRPPVNKRTSVEPFKKLKRVKKSASSVIDEFRGGPQNLSRIGES</sequence>
<feature type="compositionally biased region" description="Basic residues" evidence="1">
    <location>
        <begin position="432"/>
        <end position="453"/>
    </location>
</feature>
<organism evidence="2 3">
    <name type="scientific">Oedothorax gibbosus</name>
    <dbReference type="NCBI Taxonomy" id="931172"/>
    <lineage>
        <taxon>Eukaryota</taxon>
        <taxon>Metazoa</taxon>
        <taxon>Ecdysozoa</taxon>
        <taxon>Arthropoda</taxon>
        <taxon>Chelicerata</taxon>
        <taxon>Arachnida</taxon>
        <taxon>Araneae</taxon>
        <taxon>Araneomorphae</taxon>
        <taxon>Entelegynae</taxon>
        <taxon>Araneoidea</taxon>
        <taxon>Linyphiidae</taxon>
        <taxon>Erigoninae</taxon>
        <taxon>Oedothorax</taxon>
    </lineage>
</organism>
<feature type="region of interest" description="Disordered" evidence="1">
    <location>
        <begin position="1397"/>
        <end position="1480"/>
    </location>
</feature>
<name>A0AAV6V9I9_9ARAC</name>
<feature type="region of interest" description="Disordered" evidence="1">
    <location>
        <begin position="277"/>
        <end position="333"/>
    </location>
</feature>
<feature type="region of interest" description="Disordered" evidence="1">
    <location>
        <begin position="417"/>
        <end position="474"/>
    </location>
</feature>
<feature type="compositionally biased region" description="Basic and acidic residues" evidence="1">
    <location>
        <begin position="1715"/>
        <end position="1753"/>
    </location>
</feature>
<feature type="region of interest" description="Disordered" evidence="1">
    <location>
        <begin position="2464"/>
        <end position="2495"/>
    </location>
</feature>
<feature type="compositionally biased region" description="Polar residues" evidence="1">
    <location>
        <begin position="865"/>
        <end position="889"/>
    </location>
</feature>
<gene>
    <name evidence="2" type="ORF">JTE90_003767</name>
</gene>
<feature type="region of interest" description="Disordered" evidence="1">
    <location>
        <begin position="1277"/>
        <end position="1343"/>
    </location>
</feature>
<feature type="compositionally biased region" description="Polar residues" evidence="1">
    <location>
        <begin position="313"/>
        <end position="333"/>
    </location>
</feature>
<keyword evidence="3" id="KW-1185">Reference proteome</keyword>
<feature type="region of interest" description="Disordered" evidence="1">
    <location>
        <begin position="860"/>
        <end position="893"/>
    </location>
</feature>
<protein>
    <submittedName>
        <fullName evidence="2">Uncharacterized protein</fullName>
    </submittedName>
</protein>
<evidence type="ECO:0000256" key="1">
    <source>
        <dbReference type="SAM" id="MobiDB-lite"/>
    </source>
</evidence>
<feature type="compositionally biased region" description="Basic residues" evidence="1">
    <location>
        <begin position="460"/>
        <end position="470"/>
    </location>
</feature>
<evidence type="ECO:0000313" key="2">
    <source>
        <dbReference type="EMBL" id="KAG8193279.1"/>
    </source>
</evidence>
<feature type="region of interest" description="Disordered" evidence="1">
    <location>
        <begin position="3567"/>
        <end position="3605"/>
    </location>
</feature>
<feature type="compositionally biased region" description="Basic and acidic residues" evidence="1">
    <location>
        <begin position="1425"/>
        <end position="1480"/>
    </location>
</feature>
<feature type="region of interest" description="Disordered" evidence="1">
    <location>
        <begin position="1496"/>
        <end position="1522"/>
    </location>
</feature>
<feature type="region of interest" description="Disordered" evidence="1">
    <location>
        <begin position="665"/>
        <end position="684"/>
    </location>
</feature>
<feature type="compositionally biased region" description="Polar residues" evidence="1">
    <location>
        <begin position="8"/>
        <end position="24"/>
    </location>
</feature>
<dbReference type="GO" id="GO:0003677">
    <property type="term" value="F:DNA binding"/>
    <property type="evidence" value="ECO:0007669"/>
    <property type="project" value="InterPro"/>
</dbReference>
<comment type="caution">
    <text evidence="2">The sequence shown here is derived from an EMBL/GenBank/DDBJ whole genome shotgun (WGS) entry which is preliminary data.</text>
</comment>
<proteinExistence type="predicted"/>
<dbReference type="InterPro" id="IPR017956">
    <property type="entry name" value="AT_hook_DNA-bd_motif"/>
</dbReference>
<accession>A0AAV6V9I9</accession>
<feature type="region of interest" description="Disordered" evidence="1">
    <location>
        <begin position="1709"/>
        <end position="1753"/>
    </location>
</feature>
<feature type="region of interest" description="Disordered" evidence="1">
    <location>
        <begin position="83"/>
        <end position="104"/>
    </location>
</feature>
<feature type="region of interest" description="Disordered" evidence="1">
    <location>
        <begin position="3750"/>
        <end position="3769"/>
    </location>
</feature>
<dbReference type="Proteomes" id="UP000827092">
    <property type="component" value="Unassembled WGS sequence"/>
</dbReference>
<feature type="compositionally biased region" description="Basic and acidic residues" evidence="1">
    <location>
        <begin position="1398"/>
        <end position="1410"/>
    </location>
</feature>
<feature type="region of interest" description="Disordered" evidence="1">
    <location>
        <begin position="1"/>
        <end position="59"/>
    </location>
</feature>
<feature type="compositionally biased region" description="Polar residues" evidence="1">
    <location>
        <begin position="31"/>
        <end position="49"/>
    </location>
</feature>
<feature type="compositionally biased region" description="Basic and acidic residues" evidence="1">
    <location>
        <begin position="2464"/>
        <end position="2481"/>
    </location>
</feature>
<reference evidence="2 3" key="1">
    <citation type="journal article" date="2022" name="Nat. Ecol. Evol.">
        <title>A masculinizing supergene underlies an exaggerated male reproductive morph in a spider.</title>
        <authorList>
            <person name="Hendrickx F."/>
            <person name="De Corte Z."/>
            <person name="Sonet G."/>
            <person name="Van Belleghem S.M."/>
            <person name="Kostlbacher S."/>
            <person name="Vangestel C."/>
        </authorList>
    </citation>
    <scope>NUCLEOTIDE SEQUENCE [LARGE SCALE GENOMIC DNA]</scope>
    <source>
        <strain evidence="2">W744_W776</strain>
    </source>
</reference>
<dbReference type="EMBL" id="JAFNEN010000125">
    <property type="protein sequence ID" value="KAG8193279.1"/>
    <property type="molecule type" value="Genomic_DNA"/>
</dbReference>
<feature type="compositionally biased region" description="Basic and acidic residues" evidence="1">
    <location>
        <begin position="1497"/>
        <end position="1510"/>
    </location>
</feature>
<feature type="region of interest" description="Disordered" evidence="1">
    <location>
        <begin position="3778"/>
        <end position="3800"/>
    </location>
</feature>
<dbReference type="SMART" id="SM00384">
    <property type="entry name" value="AT_hook"/>
    <property type="match status" value="3"/>
</dbReference>
<feature type="compositionally biased region" description="Polar residues" evidence="1">
    <location>
        <begin position="2484"/>
        <end position="2495"/>
    </location>
</feature>
<feature type="compositionally biased region" description="Basic residues" evidence="1">
    <location>
        <begin position="295"/>
        <end position="310"/>
    </location>
</feature>
<evidence type="ECO:0000313" key="3">
    <source>
        <dbReference type="Proteomes" id="UP000827092"/>
    </source>
</evidence>
<feature type="compositionally biased region" description="Basic residues" evidence="1">
    <location>
        <begin position="3587"/>
        <end position="3598"/>
    </location>
</feature>
<feature type="region of interest" description="Disordered" evidence="1">
    <location>
        <begin position="1183"/>
        <end position="1207"/>
    </location>
</feature>
<dbReference type="PRINTS" id="PR00929">
    <property type="entry name" value="ATHOOK"/>
</dbReference>